<accession>A0A0B6YKN2</accession>
<organism evidence="1">
    <name type="scientific">Arion vulgaris</name>
    <dbReference type="NCBI Taxonomy" id="1028688"/>
    <lineage>
        <taxon>Eukaryota</taxon>
        <taxon>Metazoa</taxon>
        <taxon>Spiralia</taxon>
        <taxon>Lophotrochozoa</taxon>
        <taxon>Mollusca</taxon>
        <taxon>Gastropoda</taxon>
        <taxon>Heterobranchia</taxon>
        <taxon>Euthyneura</taxon>
        <taxon>Panpulmonata</taxon>
        <taxon>Eupulmonata</taxon>
        <taxon>Stylommatophora</taxon>
        <taxon>Helicina</taxon>
        <taxon>Arionoidea</taxon>
        <taxon>Arionidae</taxon>
        <taxon>Arion</taxon>
    </lineage>
</organism>
<evidence type="ECO:0000313" key="1">
    <source>
        <dbReference type="EMBL" id="CEK56752.1"/>
    </source>
</evidence>
<dbReference type="EMBL" id="HACG01009887">
    <property type="protein sequence ID" value="CEK56752.1"/>
    <property type="molecule type" value="Transcribed_RNA"/>
</dbReference>
<gene>
    <name evidence="1" type="primary">ORF28427</name>
</gene>
<name>A0A0B6YKN2_9EUPU</name>
<protein>
    <submittedName>
        <fullName evidence="1">Uncharacterized protein</fullName>
    </submittedName>
</protein>
<sequence length="86" mass="9790">VLFFSPTVHKGKLLEQANKCYFAIGSTNSCLTSIRSALMAPARLQTHITQECLKYLVQRKHMASPMSVQDKLYGDVQRLHLTTNYF</sequence>
<proteinExistence type="predicted"/>
<feature type="non-terminal residue" evidence="1">
    <location>
        <position position="1"/>
    </location>
</feature>
<reference evidence="1" key="1">
    <citation type="submission" date="2014-12" db="EMBL/GenBank/DDBJ databases">
        <title>Insight into the proteome of Arion vulgaris.</title>
        <authorList>
            <person name="Aradska J."/>
            <person name="Bulat T."/>
            <person name="Smidak R."/>
            <person name="Sarate P."/>
            <person name="Gangsoo J."/>
            <person name="Sialana F."/>
            <person name="Bilban M."/>
            <person name="Lubec G."/>
        </authorList>
    </citation>
    <scope>NUCLEOTIDE SEQUENCE</scope>
    <source>
        <tissue evidence="1">Skin</tissue>
    </source>
</reference>
<dbReference type="AlphaFoldDB" id="A0A0B6YKN2"/>